<feature type="transmembrane region" description="Helical" evidence="10">
    <location>
        <begin position="171"/>
        <end position="192"/>
    </location>
</feature>
<dbReference type="EMBL" id="FORT01000009">
    <property type="protein sequence ID" value="SFK16720.1"/>
    <property type="molecule type" value="Genomic_DNA"/>
</dbReference>
<feature type="compositionally biased region" description="Basic and acidic residues" evidence="9">
    <location>
        <begin position="507"/>
        <end position="520"/>
    </location>
</feature>
<feature type="compositionally biased region" description="Basic and acidic residues" evidence="9">
    <location>
        <begin position="453"/>
        <end position="465"/>
    </location>
</feature>
<feature type="transmembrane region" description="Helical" evidence="10">
    <location>
        <begin position="267"/>
        <end position="287"/>
    </location>
</feature>
<dbReference type="Proteomes" id="UP000198915">
    <property type="component" value="Unassembled WGS sequence"/>
</dbReference>
<dbReference type="AlphaFoldDB" id="A0A1I3XAY5"/>
<evidence type="ECO:0000256" key="1">
    <source>
        <dbReference type="ARBA" id="ARBA00004651"/>
    </source>
</evidence>
<feature type="compositionally biased region" description="Basic and acidic residues" evidence="9">
    <location>
        <begin position="479"/>
        <end position="494"/>
    </location>
</feature>
<feature type="transmembrane region" description="Helical" evidence="10">
    <location>
        <begin position="207"/>
        <end position="225"/>
    </location>
</feature>
<dbReference type="SUPFAM" id="SSF52266">
    <property type="entry name" value="SGNH hydrolase"/>
    <property type="match status" value="1"/>
</dbReference>
<organism evidence="12 13">
    <name type="scientific">Brevibacillus centrosporus</name>
    <dbReference type="NCBI Taxonomy" id="54910"/>
    <lineage>
        <taxon>Bacteria</taxon>
        <taxon>Bacillati</taxon>
        <taxon>Bacillota</taxon>
        <taxon>Bacilli</taxon>
        <taxon>Bacillales</taxon>
        <taxon>Paenibacillaceae</taxon>
        <taxon>Brevibacillus</taxon>
    </lineage>
</organism>
<dbReference type="PANTHER" id="PTHR23028">
    <property type="entry name" value="ACETYLTRANSFERASE"/>
    <property type="match status" value="1"/>
</dbReference>
<feature type="transmembrane region" description="Helical" evidence="10">
    <location>
        <begin position="237"/>
        <end position="255"/>
    </location>
</feature>
<evidence type="ECO:0000256" key="7">
    <source>
        <dbReference type="ARBA" id="ARBA00023136"/>
    </source>
</evidence>
<dbReference type="GO" id="GO:0016747">
    <property type="term" value="F:acyltransferase activity, transferring groups other than amino-acyl groups"/>
    <property type="evidence" value="ECO:0007669"/>
    <property type="project" value="InterPro"/>
</dbReference>
<keyword evidence="7 10" id="KW-0472">Membrane</keyword>
<evidence type="ECO:0000313" key="13">
    <source>
        <dbReference type="Proteomes" id="UP000198915"/>
    </source>
</evidence>
<keyword evidence="6 10" id="KW-1133">Transmembrane helix</keyword>
<keyword evidence="5 10" id="KW-0812">Transmembrane</keyword>
<dbReference type="Gene3D" id="3.40.50.1110">
    <property type="entry name" value="SGNH hydrolase"/>
    <property type="match status" value="1"/>
</dbReference>
<feature type="transmembrane region" description="Helical" evidence="10">
    <location>
        <begin position="299"/>
        <end position="319"/>
    </location>
</feature>
<dbReference type="GO" id="GO:0005886">
    <property type="term" value="C:plasma membrane"/>
    <property type="evidence" value="ECO:0007669"/>
    <property type="project" value="UniProtKB-SubCell"/>
</dbReference>
<dbReference type="InterPro" id="IPR036514">
    <property type="entry name" value="SGNH_hydro_sf"/>
</dbReference>
<dbReference type="CDD" id="cd01840">
    <property type="entry name" value="SGNH_hydrolase_yrhL_like"/>
    <property type="match status" value="1"/>
</dbReference>
<keyword evidence="3" id="KW-1003">Cell membrane</keyword>
<dbReference type="RefSeq" id="WP_092270146.1">
    <property type="nucleotide sequence ID" value="NZ_FORT01000009.1"/>
</dbReference>
<feature type="transmembrane region" description="Helical" evidence="10">
    <location>
        <begin position="383"/>
        <end position="402"/>
    </location>
</feature>
<evidence type="ECO:0000256" key="8">
    <source>
        <dbReference type="ARBA" id="ARBA00023315"/>
    </source>
</evidence>
<evidence type="ECO:0000256" key="5">
    <source>
        <dbReference type="ARBA" id="ARBA00022692"/>
    </source>
</evidence>
<accession>A0A1I3XAY5</accession>
<evidence type="ECO:0000256" key="6">
    <source>
        <dbReference type="ARBA" id="ARBA00022989"/>
    </source>
</evidence>
<evidence type="ECO:0000256" key="9">
    <source>
        <dbReference type="SAM" id="MobiDB-lite"/>
    </source>
</evidence>
<evidence type="ECO:0000256" key="2">
    <source>
        <dbReference type="ARBA" id="ARBA00007400"/>
    </source>
</evidence>
<dbReference type="GO" id="GO:0009103">
    <property type="term" value="P:lipopolysaccharide biosynthetic process"/>
    <property type="evidence" value="ECO:0007669"/>
    <property type="project" value="TreeGrafter"/>
</dbReference>
<dbReference type="PANTHER" id="PTHR23028:SF53">
    <property type="entry name" value="ACYL_TRANSF_3 DOMAIN-CONTAINING PROTEIN"/>
    <property type="match status" value="1"/>
</dbReference>
<evidence type="ECO:0000313" key="12">
    <source>
        <dbReference type="EMBL" id="SFK16720.1"/>
    </source>
</evidence>
<name>A0A1I3XAY5_9BACL</name>
<evidence type="ECO:0000259" key="11">
    <source>
        <dbReference type="Pfam" id="PF01757"/>
    </source>
</evidence>
<evidence type="ECO:0000256" key="4">
    <source>
        <dbReference type="ARBA" id="ARBA00022679"/>
    </source>
</evidence>
<keyword evidence="8" id="KW-0012">Acyltransferase</keyword>
<comment type="similarity">
    <text evidence="2">Belongs to the acyltransferase 3 family.</text>
</comment>
<dbReference type="STRING" id="1884381.SAMN05518846_109150"/>
<dbReference type="InterPro" id="IPR050879">
    <property type="entry name" value="Acyltransferase_3"/>
</dbReference>
<dbReference type="Pfam" id="PF01757">
    <property type="entry name" value="Acyl_transf_3"/>
    <property type="match status" value="1"/>
</dbReference>
<feature type="transmembrane region" description="Helical" evidence="10">
    <location>
        <begin position="331"/>
        <end position="350"/>
    </location>
</feature>
<keyword evidence="4 12" id="KW-0808">Transferase</keyword>
<feature type="region of interest" description="Disordered" evidence="9">
    <location>
        <begin position="434"/>
        <end position="528"/>
    </location>
</feature>
<feature type="transmembrane region" description="Helical" evidence="10">
    <location>
        <begin position="143"/>
        <end position="164"/>
    </location>
</feature>
<keyword evidence="13" id="KW-1185">Reference proteome</keyword>
<gene>
    <name evidence="12" type="ORF">SAMN05518846_109150</name>
</gene>
<reference evidence="13" key="1">
    <citation type="submission" date="2016-10" db="EMBL/GenBank/DDBJ databases">
        <authorList>
            <person name="Varghese N."/>
            <person name="Submissions S."/>
        </authorList>
    </citation>
    <scope>NUCLEOTIDE SEQUENCE [LARGE SCALE GENOMIC DNA]</scope>
    <source>
        <strain evidence="13">OK042</strain>
    </source>
</reference>
<dbReference type="InterPro" id="IPR002656">
    <property type="entry name" value="Acyl_transf_3_dom"/>
</dbReference>
<feature type="transmembrane region" description="Helical" evidence="10">
    <location>
        <begin position="81"/>
        <end position="99"/>
    </location>
</feature>
<sequence>MPEPLKGTSRYMAGIDGLRALAVFAVILYHINYNWAPGGLLGVGIFFVLSGYLITDLLIAQWSRNQRLDMKDFWLRRARRLLPALLLLLVVVVAWVNWFKPDHLPSMKGDVPAAVLYVSNWWLIFQDVSYFEKFGPPSPFGHLWSLAVEEQFYLFWPLLLALGLRYMKRRGPLVVITLLAAAISAVAMAWMYEPGLDPSRVYYGTDTRVFALLIGAALAMVWPSRKLSATISRRARLSIDLAGGAGLVIMLLAIWKTNQYDEFLYRGGLVLLSVVSAFVVAALAHPASTLAKWMGCKPLKWLGVRSYGIYLWHYPVIVLTNPGPEHTDAYAIPRAILQVLACIVLAALSWKYIEEPIRHGALGRIWSRMAQRREGQKRSYKRIIAYACAVVLCATYFGVASLTSDATASQTPVPSKKAEAPKQNVVYTVELPKQVGPVHPNGSAGNKQSASSKAEEKGGKKETSEQAKAGGKSTPAKDSAQKKDVAVAEDEGVKQEGQLDQTATEEQDQKTADSNEKQEQKPMGSGKGVTALGDSVMLDIEPFLEKLLPGIVIDGKIGRQMSQAPAVLENLKAKGLLGDTVVIELGTNGSFSEKQLIKLLDSLDGVDHIILVNTRVPKPWESVVNTTLAKVAATYPHTVLLDWYTASIGKDIFFYDDGVHLRPEGAKFYAEFLAKAIQKAAAEKKD</sequence>
<comment type="subcellular location">
    <subcellularLocation>
        <location evidence="1">Cell membrane</location>
        <topology evidence="1">Multi-pass membrane protein</topology>
    </subcellularLocation>
</comment>
<feature type="transmembrane region" description="Helical" evidence="10">
    <location>
        <begin position="38"/>
        <end position="60"/>
    </location>
</feature>
<feature type="domain" description="Acyltransferase 3" evidence="11">
    <location>
        <begin position="13"/>
        <end position="348"/>
    </location>
</feature>
<evidence type="ECO:0000256" key="10">
    <source>
        <dbReference type="SAM" id="Phobius"/>
    </source>
</evidence>
<evidence type="ECO:0000256" key="3">
    <source>
        <dbReference type="ARBA" id="ARBA00022475"/>
    </source>
</evidence>
<protein>
    <submittedName>
        <fullName evidence="12">Peptidoglycan-N-acetylmuramate O-acetyltransferase</fullName>
    </submittedName>
</protein>
<proteinExistence type="inferred from homology"/>